<reference evidence="3" key="1">
    <citation type="submission" date="2025-08" db="UniProtKB">
        <authorList>
            <consortium name="Ensembl"/>
        </authorList>
    </citation>
    <scope>IDENTIFICATION</scope>
</reference>
<keyword evidence="2" id="KW-0325">Glycoprotein</keyword>
<organism evidence="3 4">
    <name type="scientific">Leptobrachium leishanense</name>
    <name type="common">Leishan spiny toad</name>
    <dbReference type="NCBI Taxonomy" id="445787"/>
    <lineage>
        <taxon>Eukaryota</taxon>
        <taxon>Metazoa</taxon>
        <taxon>Chordata</taxon>
        <taxon>Craniata</taxon>
        <taxon>Vertebrata</taxon>
        <taxon>Euteleostomi</taxon>
        <taxon>Amphibia</taxon>
        <taxon>Batrachia</taxon>
        <taxon>Anura</taxon>
        <taxon>Pelobatoidea</taxon>
        <taxon>Megophryidae</taxon>
        <taxon>Leptobrachium</taxon>
    </lineage>
</organism>
<dbReference type="PANTHER" id="PTHR23412">
    <property type="entry name" value="STEREOCILIN RELATED"/>
    <property type="match status" value="1"/>
</dbReference>
<evidence type="ECO:0000256" key="1">
    <source>
        <dbReference type="ARBA" id="ARBA00022729"/>
    </source>
</evidence>
<dbReference type="InterPro" id="IPR026664">
    <property type="entry name" value="Stereocilin-rel"/>
</dbReference>
<dbReference type="Ensembl" id="ENSLLET00000024320.1">
    <property type="protein sequence ID" value="ENSLLEP00000023431.1"/>
    <property type="gene ID" value="ENSLLEG00000014877.1"/>
</dbReference>
<sequence length="565" mass="62795">MTLLRNITGTLPMRLVSCALSHLAQLPFTPELLKTLSPQITVELPHRRVALLSRQNCVCMLQNLKANIQFVTKLPLQRRQALMDGLILCLGLAGVSSPQKQFVVLGPLTPFLNASTYLSIYRGILTQNVQSITDYCYPPETQPLLTSLLQEPQMFGNPTQWEALLLQRMDRLIFQFPERSLKSINMDSLSSRWVLQMLSEDNKWKISPLGAACFESESSDQRAARVVSQRTLLRLSIPAQSLKRSSLPAPDCKTLRGSPASAWGADILVRMTPTEFMDCLEYIGQNRDISSTELKSLLNRFLEINGPLTKIPPIHIARLGRLATKFSVSQLKLIPLKDMQLMEVLGRESEWTIRQMQALVNGFLTSRSLTVHDLDAVHLVALGYSVCGLNSAAVEQLQPYEFCSAVLHLGSLLLACTEQQLHAFTRLCTRSDIFGPVSDWTEEVFREMGSVAAGLQDLELSSLVLEQIQGLSPLALSLMPPIKFAVSFSAIQLRMFSWSQALGVTNEQKSLLDNDQQKALWVTLVGEDNGTQDYRAGISKGSHNSLSMALGSCILFSILHTINVL</sequence>
<keyword evidence="1" id="KW-0732">Signal</keyword>
<evidence type="ECO:0000256" key="2">
    <source>
        <dbReference type="ARBA" id="ARBA00023180"/>
    </source>
</evidence>
<accession>A0A8C5PIY2</accession>
<dbReference type="Proteomes" id="UP000694569">
    <property type="component" value="Unplaced"/>
</dbReference>
<dbReference type="AlphaFoldDB" id="A0A8C5PIY2"/>
<dbReference type="GO" id="GO:0009986">
    <property type="term" value="C:cell surface"/>
    <property type="evidence" value="ECO:0007669"/>
    <property type="project" value="TreeGrafter"/>
</dbReference>
<proteinExistence type="predicted"/>
<evidence type="ECO:0000313" key="3">
    <source>
        <dbReference type="Ensembl" id="ENSLLEP00000023431.1"/>
    </source>
</evidence>
<evidence type="ECO:0000313" key="4">
    <source>
        <dbReference type="Proteomes" id="UP000694569"/>
    </source>
</evidence>
<reference evidence="3" key="2">
    <citation type="submission" date="2025-09" db="UniProtKB">
        <authorList>
            <consortium name="Ensembl"/>
        </authorList>
    </citation>
    <scope>IDENTIFICATION</scope>
</reference>
<name>A0A8C5PIY2_9ANUR</name>
<dbReference type="PANTHER" id="PTHR23412:SF19">
    <property type="entry name" value="STEREOCILIN 1"/>
    <property type="match status" value="1"/>
</dbReference>
<keyword evidence="4" id="KW-1185">Reference proteome</keyword>
<evidence type="ECO:0008006" key="5">
    <source>
        <dbReference type="Google" id="ProtNLM"/>
    </source>
</evidence>
<dbReference type="GO" id="GO:0007160">
    <property type="term" value="P:cell-matrix adhesion"/>
    <property type="evidence" value="ECO:0007669"/>
    <property type="project" value="TreeGrafter"/>
</dbReference>
<dbReference type="OrthoDB" id="9447519at2759"/>
<dbReference type="GeneTree" id="ENSGT00950000182957"/>
<protein>
    <recommendedName>
        <fullName evidence="5">Stereocilin</fullName>
    </recommendedName>
</protein>